<dbReference type="PANTHER" id="PTHR10807">
    <property type="entry name" value="MYOTUBULARIN-RELATED"/>
    <property type="match status" value="1"/>
</dbReference>
<feature type="binding site" evidence="3">
    <location>
        <begin position="293"/>
        <end position="294"/>
    </location>
    <ligand>
        <name>substrate</name>
    </ligand>
</feature>
<proteinExistence type="inferred from homology"/>
<feature type="binding site" evidence="3">
    <location>
        <begin position="347"/>
        <end position="353"/>
    </location>
    <ligand>
        <name>substrate</name>
    </ligand>
</feature>
<keyword evidence="6" id="KW-1185">Reference proteome</keyword>
<dbReference type="GO" id="GO:0106018">
    <property type="term" value="F:phosphatidylinositol-3,5-bisphosphate phosphatase activity"/>
    <property type="evidence" value="ECO:0007669"/>
    <property type="project" value="TreeGrafter"/>
</dbReference>
<evidence type="ECO:0000313" key="5">
    <source>
        <dbReference type="EMBL" id="TKR65121.1"/>
    </source>
</evidence>
<dbReference type="GO" id="GO:0005737">
    <property type="term" value="C:cytoplasm"/>
    <property type="evidence" value="ECO:0007669"/>
    <property type="project" value="TreeGrafter"/>
</dbReference>
<evidence type="ECO:0000259" key="4">
    <source>
        <dbReference type="PROSITE" id="PS51339"/>
    </source>
</evidence>
<dbReference type="Pfam" id="PF06602">
    <property type="entry name" value="Myotub-related"/>
    <property type="match status" value="1"/>
</dbReference>
<dbReference type="STRING" id="34508.A0A4U5M856"/>
<dbReference type="GO" id="GO:0004438">
    <property type="term" value="F:phosphatidylinositol-3-phosphate phosphatase activity"/>
    <property type="evidence" value="ECO:0007669"/>
    <property type="project" value="TreeGrafter"/>
</dbReference>
<dbReference type="Proteomes" id="UP000298663">
    <property type="component" value="Unassembled WGS sequence"/>
</dbReference>
<protein>
    <recommendedName>
        <fullName evidence="4">Myotubularin phosphatase domain-containing protein</fullName>
    </recommendedName>
</protein>
<accession>A0A4U5M856</accession>
<comment type="similarity">
    <text evidence="1">Belongs to the protein-tyrosine phosphatase family. Non-receptor class myotubularin subfamily.</text>
</comment>
<gene>
    <name evidence="5" type="ORF">L596_025574</name>
</gene>
<dbReference type="GO" id="GO:0046856">
    <property type="term" value="P:phosphatidylinositol dephosphorylation"/>
    <property type="evidence" value="ECO:0007669"/>
    <property type="project" value="TreeGrafter"/>
</dbReference>
<evidence type="ECO:0000313" key="6">
    <source>
        <dbReference type="Proteomes" id="UP000298663"/>
    </source>
</evidence>
<dbReference type="CDD" id="cd14507">
    <property type="entry name" value="PTP-MTM-like"/>
    <property type="match status" value="1"/>
</dbReference>
<dbReference type="InterPro" id="IPR030564">
    <property type="entry name" value="Myotubularin"/>
</dbReference>
<dbReference type="PROSITE" id="PS51339">
    <property type="entry name" value="PPASE_MYOTUBULARIN"/>
    <property type="match status" value="1"/>
</dbReference>
<dbReference type="PANTHER" id="PTHR10807:SF129">
    <property type="entry name" value="MYOTUBULARIN-RELATED PROTEIN 3"/>
    <property type="match status" value="1"/>
</dbReference>
<reference evidence="5 6" key="1">
    <citation type="journal article" date="2015" name="Genome Biol.">
        <title>Comparative genomics of Steinernema reveals deeply conserved gene regulatory networks.</title>
        <authorList>
            <person name="Dillman A.R."/>
            <person name="Macchietto M."/>
            <person name="Porter C.F."/>
            <person name="Rogers A."/>
            <person name="Williams B."/>
            <person name="Antoshechkin I."/>
            <person name="Lee M.M."/>
            <person name="Goodwin Z."/>
            <person name="Lu X."/>
            <person name="Lewis E.E."/>
            <person name="Goodrich-Blair H."/>
            <person name="Stock S.P."/>
            <person name="Adams B.J."/>
            <person name="Sternberg P.W."/>
            <person name="Mortazavi A."/>
        </authorList>
    </citation>
    <scope>NUCLEOTIDE SEQUENCE [LARGE SCALE GENOMIC DNA]</scope>
    <source>
        <strain evidence="5 6">ALL</strain>
    </source>
</reference>
<organism evidence="5 6">
    <name type="scientific">Steinernema carpocapsae</name>
    <name type="common">Entomopathogenic nematode</name>
    <dbReference type="NCBI Taxonomy" id="34508"/>
    <lineage>
        <taxon>Eukaryota</taxon>
        <taxon>Metazoa</taxon>
        <taxon>Ecdysozoa</taxon>
        <taxon>Nematoda</taxon>
        <taxon>Chromadorea</taxon>
        <taxon>Rhabditida</taxon>
        <taxon>Tylenchina</taxon>
        <taxon>Panagrolaimomorpha</taxon>
        <taxon>Strongyloidoidea</taxon>
        <taxon>Steinernematidae</taxon>
        <taxon>Steinernema</taxon>
    </lineage>
</organism>
<dbReference type="AlphaFoldDB" id="A0A4U5M856"/>
<dbReference type="InterPro" id="IPR029021">
    <property type="entry name" value="Prot-tyrosine_phosphatase-like"/>
</dbReference>
<evidence type="ECO:0000256" key="1">
    <source>
        <dbReference type="ARBA" id="ARBA00007471"/>
    </source>
</evidence>
<reference evidence="5 6" key="2">
    <citation type="journal article" date="2019" name="G3 (Bethesda)">
        <title>Hybrid Assembly of the Genome of the Entomopathogenic Nematode Steinernema carpocapsae Identifies the X-Chromosome.</title>
        <authorList>
            <person name="Serra L."/>
            <person name="Macchietto M."/>
            <person name="Macias-Munoz A."/>
            <person name="McGill C.J."/>
            <person name="Rodriguez I.M."/>
            <person name="Rodriguez B."/>
            <person name="Murad R."/>
            <person name="Mortazavi A."/>
        </authorList>
    </citation>
    <scope>NUCLEOTIDE SEQUENCE [LARGE SCALE GENOMIC DNA]</scope>
    <source>
        <strain evidence="5 6">ALL</strain>
    </source>
</reference>
<name>A0A4U5M856_STECR</name>
<dbReference type="InterPro" id="IPR016130">
    <property type="entry name" value="Tyr_Pase_AS"/>
</dbReference>
<dbReference type="InterPro" id="IPR010569">
    <property type="entry name" value="Myotubularin-like_Pase_dom"/>
</dbReference>
<dbReference type="OrthoDB" id="271628at2759"/>
<evidence type="ECO:0000256" key="2">
    <source>
        <dbReference type="PIRSR" id="PIRSR630564-1"/>
    </source>
</evidence>
<dbReference type="SUPFAM" id="SSF52799">
    <property type="entry name" value="(Phosphotyrosine protein) phosphatases II"/>
    <property type="match status" value="1"/>
</dbReference>
<comment type="caution">
    <text evidence="5">The sequence shown here is derived from an EMBL/GenBank/DDBJ whole genome shotgun (WGS) entry which is preliminary data.</text>
</comment>
<evidence type="ECO:0000256" key="3">
    <source>
        <dbReference type="PIRSR" id="PIRSR630564-2"/>
    </source>
</evidence>
<feature type="binding site" evidence="3">
    <location>
        <begin position="268"/>
        <end position="271"/>
    </location>
    <ligand>
        <name>substrate</name>
    </ligand>
</feature>
<dbReference type="PROSITE" id="PS00383">
    <property type="entry name" value="TYR_PHOSPHATASE_1"/>
    <property type="match status" value="1"/>
</dbReference>
<feature type="active site" description="Phosphocysteine intermediate" evidence="2">
    <location>
        <position position="347"/>
    </location>
</feature>
<dbReference type="EMBL" id="AZBU02000009">
    <property type="protein sequence ID" value="TKR65121.1"/>
    <property type="molecule type" value="Genomic_DNA"/>
</dbReference>
<feature type="domain" description="Myotubularin phosphatase" evidence="4">
    <location>
        <begin position="144"/>
        <end position="509"/>
    </location>
</feature>
<sequence length="572" mass="64608">MILISPNHVVYRKTPESNSDFLETTVMLPGEVVSSIQKIVTRDEFLYTNYRVIYRSMDRSKIAAIPNVVIESAELSKDLLAAVVMCKNGRQYRFRTSTTADAYAIIDKMSQIACTQRYINDFYTSQVPQGPSTPPWLKGDPEIGLPLPQLETEFQRLHFSTYWKLSNCNLNYGISKTYPPYLIVPKGVTDHFLAKTAEGRFKGRIPVAVWRDSNSAAVLLRSSQPVISLIGNPLEEDVRLVDLCRLATGEDSKFVIIDCRAYTSALANRAKGGGFESPTVYQHCKVKFMNLPNIHYVRNAFVEFRKALASGNSLRGTEWLKAVGCIIASAKRCSEYLGKGISVLVHCSDGWDRTTQIVSLAKLLGDPYYRTMEGFEVLVRSDWIGFGHKFNDRNFTFNSPSTEAERSPIFLQWLDCVFQLCVPTAFGFNQNYLVKIAQHCYSGLFGTFIFNSLKEHKDVMAGAGKEVLPSLWTFFRYCSSRFKNRNFNPEDVSLTIPSNSEIVLWKEVYMTDDERKKNLTMANSDSSLNFLNIFDVDGLTRLVNIGLRPRGEVDVSSEANHKIDKAVEHSGL</sequence>